<gene>
    <name evidence="2" type="ORF">METZ01_LOCUS76850</name>
</gene>
<feature type="non-terminal residue" evidence="2">
    <location>
        <position position="1"/>
    </location>
</feature>
<reference evidence="2" key="1">
    <citation type="submission" date="2018-05" db="EMBL/GenBank/DDBJ databases">
        <authorList>
            <person name="Lanie J.A."/>
            <person name="Ng W.-L."/>
            <person name="Kazmierczak K.M."/>
            <person name="Andrzejewski T.M."/>
            <person name="Davidsen T.M."/>
            <person name="Wayne K.J."/>
            <person name="Tettelin H."/>
            <person name="Glass J.I."/>
            <person name="Rusch D."/>
            <person name="Podicherti R."/>
            <person name="Tsui H.-C.T."/>
            <person name="Winkler M.E."/>
        </authorList>
    </citation>
    <scope>NUCLEOTIDE SEQUENCE</scope>
</reference>
<comment type="similarity">
    <text evidence="1">Belongs to the cytochrome P450 family.</text>
</comment>
<sequence length="422" mass="47205">VTKTHSVESWSEIDFNSEPFLTDFKQIYEALHSGGCPYAHSSMGDHYAVGSHQHIMDILKQYDVWKSKFGPALGYLETPGVLVSVDPPEHTFEVRIVAECFSKEIFEALRSEMETFVHAKIDAFFGDGEVDLHEAVSVPFPLFVIHKLLGIPLEDPDGSSRIPWIRDGLITSVGTMVEPASRESSLRRLGPDHSGVAGAIRTQNMYVDHLATCKAKLESGEWEDDANIVCRFLTKPGPDGTYLSDDKILGFMAFLETAGSATTTIMLSNIIHRLLTEPGAYERVCDDPSLIPLVMEETLRLDSPVQGLFRTNDQEVELNGCQLKQDTKVMLLWAAGNLDPEVFEDPMRFSLDRDLAKVRRHLSFGYGTHFCRGAPLARMEGEIFLNAILPRLKNLRLNGEVMMEKRIPVLQGIRSLPVAWDV</sequence>
<evidence type="ECO:0000313" key="2">
    <source>
        <dbReference type="EMBL" id="SVA23996.1"/>
    </source>
</evidence>
<protein>
    <recommendedName>
        <fullName evidence="3">Cytochrome P450</fullName>
    </recommendedName>
</protein>
<accession>A0A381U6Y9</accession>
<evidence type="ECO:0000256" key="1">
    <source>
        <dbReference type="ARBA" id="ARBA00010617"/>
    </source>
</evidence>
<dbReference type="InterPro" id="IPR001128">
    <property type="entry name" value="Cyt_P450"/>
</dbReference>
<dbReference type="SUPFAM" id="SSF48264">
    <property type="entry name" value="Cytochrome P450"/>
    <property type="match status" value="1"/>
</dbReference>
<dbReference type="PANTHER" id="PTHR46696">
    <property type="entry name" value="P450, PUTATIVE (EUROFUNG)-RELATED"/>
    <property type="match status" value="1"/>
</dbReference>
<dbReference type="GO" id="GO:0004497">
    <property type="term" value="F:monooxygenase activity"/>
    <property type="evidence" value="ECO:0007669"/>
    <property type="project" value="InterPro"/>
</dbReference>
<dbReference type="GO" id="GO:0016705">
    <property type="term" value="F:oxidoreductase activity, acting on paired donors, with incorporation or reduction of molecular oxygen"/>
    <property type="evidence" value="ECO:0007669"/>
    <property type="project" value="InterPro"/>
</dbReference>
<dbReference type="InterPro" id="IPR036396">
    <property type="entry name" value="Cyt_P450_sf"/>
</dbReference>
<name>A0A381U6Y9_9ZZZZ</name>
<dbReference type="GO" id="GO:0020037">
    <property type="term" value="F:heme binding"/>
    <property type="evidence" value="ECO:0007669"/>
    <property type="project" value="InterPro"/>
</dbReference>
<dbReference type="GO" id="GO:0005506">
    <property type="term" value="F:iron ion binding"/>
    <property type="evidence" value="ECO:0007669"/>
    <property type="project" value="InterPro"/>
</dbReference>
<organism evidence="2">
    <name type="scientific">marine metagenome</name>
    <dbReference type="NCBI Taxonomy" id="408172"/>
    <lineage>
        <taxon>unclassified sequences</taxon>
        <taxon>metagenomes</taxon>
        <taxon>ecological metagenomes</taxon>
    </lineage>
</organism>
<dbReference type="Gene3D" id="1.10.630.10">
    <property type="entry name" value="Cytochrome P450"/>
    <property type="match status" value="1"/>
</dbReference>
<evidence type="ECO:0008006" key="3">
    <source>
        <dbReference type="Google" id="ProtNLM"/>
    </source>
</evidence>
<dbReference type="PANTHER" id="PTHR46696:SF1">
    <property type="entry name" value="CYTOCHROME P450 YJIB-RELATED"/>
    <property type="match status" value="1"/>
</dbReference>
<dbReference type="AlphaFoldDB" id="A0A381U6Y9"/>
<dbReference type="EMBL" id="UINC01005858">
    <property type="protein sequence ID" value="SVA23996.1"/>
    <property type="molecule type" value="Genomic_DNA"/>
</dbReference>
<proteinExistence type="inferred from homology"/>
<dbReference type="Pfam" id="PF00067">
    <property type="entry name" value="p450"/>
    <property type="match status" value="1"/>
</dbReference>